<reference evidence="9" key="1">
    <citation type="submission" date="2016-11" db="EMBL/GenBank/DDBJ databases">
        <authorList>
            <person name="Varghese N."/>
            <person name="Submissions S."/>
        </authorList>
    </citation>
    <scope>NUCLEOTIDE SEQUENCE [LARGE SCALE GENOMIC DNA]</scope>
    <source>
        <strain evidence="9">DSM 15285</strain>
    </source>
</reference>
<evidence type="ECO:0000256" key="2">
    <source>
        <dbReference type="ARBA" id="ARBA00022448"/>
    </source>
</evidence>
<evidence type="ECO:0000313" key="8">
    <source>
        <dbReference type="EMBL" id="SHH17755.1"/>
    </source>
</evidence>
<feature type="transmembrane region" description="Helical" evidence="7">
    <location>
        <begin position="63"/>
        <end position="87"/>
    </location>
</feature>
<dbReference type="InterPro" id="IPR000292">
    <property type="entry name" value="For/NO2_transpt"/>
</dbReference>
<dbReference type="NCBIfam" id="TIGR00790">
    <property type="entry name" value="fnt"/>
    <property type="match status" value="1"/>
</dbReference>
<feature type="transmembrane region" description="Helical" evidence="7">
    <location>
        <begin position="30"/>
        <end position="51"/>
    </location>
</feature>
<dbReference type="GO" id="GO:0005886">
    <property type="term" value="C:plasma membrane"/>
    <property type="evidence" value="ECO:0007669"/>
    <property type="project" value="TreeGrafter"/>
</dbReference>
<name>A0A1M5QUH0_9FIRM</name>
<dbReference type="OrthoDB" id="9786493at2"/>
<dbReference type="Gene3D" id="1.20.1080.10">
    <property type="entry name" value="Glycerol uptake facilitator protein"/>
    <property type="match status" value="1"/>
</dbReference>
<evidence type="ECO:0000256" key="5">
    <source>
        <dbReference type="ARBA" id="ARBA00023136"/>
    </source>
</evidence>
<proteinExistence type="inferred from homology"/>
<dbReference type="PROSITE" id="PS01005">
    <property type="entry name" value="FORMATE_NITRITE_TP_1"/>
    <property type="match status" value="1"/>
</dbReference>
<accession>A0A1M5QUH0</accession>
<feature type="transmembrane region" description="Helical" evidence="7">
    <location>
        <begin position="233"/>
        <end position="252"/>
    </location>
</feature>
<dbReference type="STRING" id="1123350.SAMN02744040_01113"/>
<keyword evidence="2" id="KW-0813">Transport</keyword>
<evidence type="ECO:0000256" key="4">
    <source>
        <dbReference type="ARBA" id="ARBA00022989"/>
    </source>
</evidence>
<dbReference type="Pfam" id="PF01226">
    <property type="entry name" value="Form_Nir_trans"/>
    <property type="match status" value="1"/>
</dbReference>
<keyword evidence="3 7" id="KW-0812">Transmembrane</keyword>
<evidence type="ECO:0000256" key="3">
    <source>
        <dbReference type="ARBA" id="ARBA00022692"/>
    </source>
</evidence>
<dbReference type="PANTHER" id="PTHR30520:SF6">
    <property type="entry name" value="FORMATE_NITRATE FAMILY TRANSPORTER (EUROFUNG)"/>
    <property type="match status" value="1"/>
</dbReference>
<feature type="transmembrane region" description="Helical" evidence="7">
    <location>
        <begin position="181"/>
        <end position="200"/>
    </location>
</feature>
<feature type="transmembrane region" description="Helical" evidence="7">
    <location>
        <begin position="107"/>
        <end position="129"/>
    </location>
</feature>
<keyword evidence="4 7" id="KW-1133">Transmembrane helix</keyword>
<dbReference type="InterPro" id="IPR023271">
    <property type="entry name" value="Aquaporin-like"/>
</dbReference>
<dbReference type="FunFam" id="1.20.1080.10:FF:000011">
    <property type="entry name" value="Formate family transporter"/>
    <property type="match status" value="1"/>
</dbReference>
<dbReference type="AlphaFoldDB" id="A0A1M5QUH0"/>
<dbReference type="GO" id="GO:0015499">
    <property type="term" value="F:formate transmembrane transporter activity"/>
    <property type="evidence" value="ECO:0007669"/>
    <property type="project" value="TreeGrafter"/>
</dbReference>
<organism evidence="8 9">
    <name type="scientific">Tepidibacter thalassicus DSM 15285</name>
    <dbReference type="NCBI Taxonomy" id="1123350"/>
    <lineage>
        <taxon>Bacteria</taxon>
        <taxon>Bacillati</taxon>
        <taxon>Bacillota</taxon>
        <taxon>Clostridia</taxon>
        <taxon>Peptostreptococcales</taxon>
        <taxon>Peptostreptococcaceae</taxon>
        <taxon>Tepidibacter</taxon>
    </lineage>
</organism>
<evidence type="ECO:0000256" key="1">
    <source>
        <dbReference type="ARBA" id="ARBA00004141"/>
    </source>
</evidence>
<gene>
    <name evidence="8" type="ORF">SAMN02744040_01113</name>
</gene>
<comment type="subcellular location">
    <subcellularLocation>
        <location evidence="1">Membrane</location>
        <topology evidence="1">Multi-pass membrane protein</topology>
    </subcellularLocation>
</comment>
<dbReference type="EMBL" id="FQXH01000009">
    <property type="protein sequence ID" value="SHH17755.1"/>
    <property type="molecule type" value="Genomic_DNA"/>
</dbReference>
<evidence type="ECO:0000256" key="7">
    <source>
        <dbReference type="SAM" id="Phobius"/>
    </source>
</evidence>
<dbReference type="Proteomes" id="UP000242520">
    <property type="component" value="Unassembled WGS sequence"/>
</dbReference>
<dbReference type="PANTHER" id="PTHR30520">
    <property type="entry name" value="FORMATE TRANSPORTER-RELATED"/>
    <property type="match status" value="1"/>
</dbReference>
<evidence type="ECO:0000313" key="9">
    <source>
        <dbReference type="Proteomes" id="UP000242520"/>
    </source>
</evidence>
<sequence length="266" mass="29080">MEKRYLLPREVAEATVNSGVVKANLSISRLILLGIFAGIFISFGAYGDIVVMQSLKNIDIGIMKFMGAFVFPVGLMLVVIAGAELFTGNNLMTLALMDGKITLRGLLKNWVFVYIGNFIGSILIVIVIFKAGLLKDRAADLSIAIAKGKLGLTFEVAFLRAVLCNIIVVLAVWMATAAQDIVSKIFACWFPIMLFVLSGYEHSIANMFFIPMGKLLGLSVTWGEIFIKNLIPVTIGNIVGGGLIVPLVYYICYIKPFKEKEKVNIS</sequence>
<dbReference type="RefSeq" id="WP_072724458.1">
    <property type="nucleotide sequence ID" value="NZ_FQXH01000009.1"/>
</dbReference>
<feature type="transmembrane region" description="Helical" evidence="7">
    <location>
        <begin position="150"/>
        <end position="175"/>
    </location>
</feature>
<keyword evidence="9" id="KW-1185">Reference proteome</keyword>
<dbReference type="InterPro" id="IPR024002">
    <property type="entry name" value="For/NO2_transpt_CS"/>
</dbReference>
<protein>
    <submittedName>
        <fullName evidence="8">Formate/nitrite transporter</fullName>
    </submittedName>
</protein>
<keyword evidence="5 7" id="KW-0472">Membrane</keyword>
<comment type="similarity">
    <text evidence="6">Belongs to the FNT transporter (TC 1.A.16) family.</text>
</comment>
<evidence type="ECO:0000256" key="6">
    <source>
        <dbReference type="ARBA" id="ARBA00049660"/>
    </source>
</evidence>